<dbReference type="KEGG" id="hcv:FTV88_0270"/>
<name>A0A5Q2MYJ7_9FIRM</name>
<dbReference type="Proteomes" id="UP000366051">
    <property type="component" value="Chromosome"/>
</dbReference>
<dbReference type="InterPro" id="IPR050595">
    <property type="entry name" value="Bact_response_regulator"/>
</dbReference>
<dbReference type="SMART" id="SM00448">
    <property type="entry name" value="REC"/>
    <property type="match status" value="1"/>
</dbReference>
<evidence type="ECO:0000313" key="7">
    <source>
        <dbReference type="Proteomes" id="UP000366051"/>
    </source>
</evidence>
<sequence length="122" mass="13795">MGKTIFIVDDSVTMLLNIKMILEQAGYTVYQARDGLEALESLKKIGKVDGIISDVNMPTMDGYTFILELRAQRQYRFTPIIMLTTESQAAKKEKGRQAGATGWITKPFQPEQLLQVLQRVIK</sequence>
<dbReference type="AlphaFoldDB" id="A0A5Q2MYJ7"/>
<evidence type="ECO:0000256" key="2">
    <source>
        <dbReference type="ARBA" id="ARBA00022553"/>
    </source>
</evidence>
<protein>
    <recommendedName>
        <fullName evidence="1">Stage 0 sporulation protein A homolog</fullName>
    </recommendedName>
</protein>
<comment type="function">
    <text evidence="3">May play the central regulatory role in sporulation. It may be an element of the effector pathway responsible for the activation of sporulation genes in response to nutritional stress. Spo0A may act in concert with spo0H (a sigma factor) to control the expression of some genes that are critical to the sporulation process.</text>
</comment>
<dbReference type="PROSITE" id="PS50110">
    <property type="entry name" value="RESPONSE_REGULATORY"/>
    <property type="match status" value="1"/>
</dbReference>
<dbReference type="RefSeq" id="WP_153724021.1">
    <property type="nucleotide sequence ID" value="NZ_CP045875.1"/>
</dbReference>
<dbReference type="EMBL" id="CP045875">
    <property type="protein sequence ID" value="QGG46449.1"/>
    <property type="molecule type" value="Genomic_DNA"/>
</dbReference>
<dbReference type="InterPro" id="IPR001789">
    <property type="entry name" value="Sig_transdc_resp-reg_receiver"/>
</dbReference>
<dbReference type="InterPro" id="IPR011006">
    <property type="entry name" value="CheY-like_superfamily"/>
</dbReference>
<proteinExistence type="predicted"/>
<evidence type="ECO:0000313" key="6">
    <source>
        <dbReference type="EMBL" id="QGG46449.1"/>
    </source>
</evidence>
<dbReference type="Pfam" id="PF00072">
    <property type="entry name" value="Response_reg"/>
    <property type="match status" value="1"/>
</dbReference>
<gene>
    <name evidence="6" type="ORF">FTV88_0270</name>
</gene>
<dbReference type="PANTHER" id="PTHR44591">
    <property type="entry name" value="STRESS RESPONSE REGULATOR PROTEIN 1"/>
    <property type="match status" value="1"/>
</dbReference>
<feature type="domain" description="Response regulatory" evidence="5">
    <location>
        <begin position="4"/>
        <end position="121"/>
    </location>
</feature>
<evidence type="ECO:0000256" key="1">
    <source>
        <dbReference type="ARBA" id="ARBA00018672"/>
    </source>
</evidence>
<evidence type="ECO:0000256" key="3">
    <source>
        <dbReference type="ARBA" id="ARBA00024867"/>
    </source>
</evidence>
<keyword evidence="7" id="KW-1185">Reference proteome</keyword>
<dbReference type="PANTHER" id="PTHR44591:SF25">
    <property type="entry name" value="CHEMOTAXIS TWO-COMPONENT RESPONSE REGULATOR"/>
    <property type="match status" value="1"/>
</dbReference>
<keyword evidence="2 4" id="KW-0597">Phosphoprotein</keyword>
<evidence type="ECO:0000259" key="5">
    <source>
        <dbReference type="PROSITE" id="PS50110"/>
    </source>
</evidence>
<accession>A0A5Q2MYJ7</accession>
<evidence type="ECO:0000256" key="4">
    <source>
        <dbReference type="PROSITE-ProRule" id="PRU00169"/>
    </source>
</evidence>
<dbReference type="GO" id="GO:0000160">
    <property type="term" value="P:phosphorelay signal transduction system"/>
    <property type="evidence" value="ECO:0007669"/>
    <property type="project" value="InterPro"/>
</dbReference>
<reference evidence="7" key="1">
    <citation type="submission" date="2019-11" db="EMBL/GenBank/DDBJ databases">
        <title>Genome sequence of Heliorestis convoluta strain HH, an alkaliphilic and minimalistic phototrophic bacterium from a soda lake in Egypt.</title>
        <authorList>
            <person name="Dewey E.D."/>
            <person name="Stokes L.M."/>
            <person name="Burchell B.M."/>
            <person name="Shaffer K.N."/>
            <person name="Huntington A.M."/>
            <person name="Baker J.M."/>
            <person name="Nadendla S."/>
            <person name="Giglio M.G."/>
            <person name="Touchman J.W."/>
            <person name="Blankenship R.E."/>
            <person name="Madigan M.T."/>
            <person name="Sattley W.M."/>
        </authorList>
    </citation>
    <scope>NUCLEOTIDE SEQUENCE [LARGE SCALE GENOMIC DNA]</scope>
    <source>
        <strain evidence="7">HH</strain>
    </source>
</reference>
<dbReference type="Gene3D" id="3.40.50.2300">
    <property type="match status" value="1"/>
</dbReference>
<dbReference type="SUPFAM" id="SSF52172">
    <property type="entry name" value="CheY-like"/>
    <property type="match status" value="1"/>
</dbReference>
<organism evidence="6 7">
    <name type="scientific">Heliorestis convoluta</name>
    <dbReference type="NCBI Taxonomy" id="356322"/>
    <lineage>
        <taxon>Bacteria</taxon>
        <taxon>Bacillati</taxon>
        <taxon>Bacillota</taxon>
        <taxon>Clostridia</taxon>
        <taxon>Eubacteriales</taxon>
        <taxon>Heliobacteriaceae</taxon>
        <taxon>Heliorestis</taxon>
    </lineage>
</organism>
<feature type="modified residue" description="4-aspartylphosphate" evidence="4">
    <location>
        <position position="54"/>
    </location>
</feature>
<dbReference type="OrthoDB" id="9790669at2"/>